<feature type="transmembrane region" description="Helical" evidence="1">
    <location>
        <begin position="66"/>
        <end position="87"/>
    </location>
</feature>
<keyword evidence="1" id="KW-1133">Transmembrane helix</keyword>
<accession>A0A1I5QZ16</accession>
<organism evidence="2 3">
    <name type="scientific">Butyrivibrio proteoclasticus</name>
    <dbReference type="NCBI Taxonomy" id="43305"/>
    <lineage>
        <taxon>Bacteria</taxon>
        <taxon>Bacillati</taxon>
        <taxon>Bacillota</taxon>
        <taxon>Clostridia</taxon>
        <taxon>Lachnospirales</taxon>
        <taxon>Lachnospiraceae</taxon>
        <taxon>Butyrivibrio</taxon>
    </lineage>
</organism>
<evidence type="ECO:0000313" key="3">
    <source>
        <dbReference type="Proteomes" id="UP000182624"/>
    </source>
</evidence>
<dbReference type="SUPFAM" id="SSF48317">
    <property type="entry name" value="Acid phosphatase/Vanadium-dependent haloperoxidase"/>
    <property type="match status" value="1"/>
</dbReference>
<gene>
    <name evidence="2" type="ORF">SAMN04487928_10334</name>
</gene>
<dbReference type="RefSeq" id="WP_143087408.1">
    <property type="nucleotide sequence ID" value="NZ_FOXO01000003.1"/>
</dbReference>
<dbReference type="OrthoDB" id="9790723at2"/>
<feature type="transmembrane region" description="Helical" evidence="1">
    <location>
        <begin position="199"/>
        <end position="224"/>
    </location>
</feature>
<dbReference type="EMBL" id="FOXO01000003">
    <property type="protein sequence ID" value="SFP51502.1"/>
    <property type="molecule type" value="Genomic_DNA"/>
</dbReference>
<feature type="transmembrane region" description="Helical" evidence="1">
    <location>
        <begin position="21"/>
        <end position="40"/>
    </location>
</feature>
<keyword evidence="3" id="KW-1185">Reference proteome</keyword>
<evidence type="ECO:0008006" key="4">
    <source>
        <dbReference type="Google" id="ProtNLM"/>
    </source>
</evidence>
<proteinExistence type="predicted"/>
<reference evidence="3" key="1">
    <citation type="submission" date="2016-10" db="EMBL/GenBank/DDBJ databases">
        <authorList>
            <person name="Varghese N."/>
            <person name="Submissions S."/>
        </authorList>
    </citation>
    <scope>NUCLEOTIDE SEQUENCE [LARGE SCALE GENOMIC DNA]</scope>
    <source>
        <strain evidence="3">P18</strain>
    </source>
</reference>
<evidence type="ECO:0000313" key="2">
    <source>
        <dbReference type="EMBL" id="SFP51502.1"/>
    </source>
</evidence>
<evidence type="ECO:0000256" key="1">
    <source>
        <dbReference type="SAM" id="Phobius"/>
    </source>
</evidence>
<dbReference type="Proteomes" id="UP000182624">
    <property type="component" value="Unassembled WGS sequence"/>
</dbReference>
<dbReference type="AlphaFoldDB" id="A0A1I5QZ16"/>
<protein>
    <recommendedName>
        <fullName evidence="4">PAP2 family protein</fullName>
    </recommendedName>
</protein>
<name>A0A1I5QZ16_9FIRM</name>
<feature type="transmembrane region" description="Helical" evidence="1">
    <location>
        <begin position="176"/>
        <end position="193"/>
    </location>
</feature>
<keyword evidence="1" id="KW-0812">Transmembrane</keyword>
<keyword evidence="1" id="KW-0472">Membrane</keyword>
<sequence length="243" mass="28294">MMKKPVVDYRKLRLSNIANKEYRHLLLLLGWLAYFFMYFITERFIPESRCHVVHSVVDDIIPFNEYFVLFYVSWYFFMIISLLSFALYDIESFVRAEKIIVGMQIISVITYIAWPSVQLLRPDHFEHENFCTWLLGIIYKADTPTGVCPSLHVGYTLAVLSAWLIRKDIKAVKKALIVLWGLIICVSVCFVKQHSFVDVLAAVIMYLFLELLLFGSEISLATVFRSVKVSTSDRSKSDIKEDY</sequence>
<dbReference type="InterPro" id="IPR036938">
    <property type="entry name" value="PAP2/HPO_sf"/>
</dbReference>